<feature type="domain" description="Choloylglycine hydrolase/NAAA C-terminal" evidence="3">
    <location>
        <begin position="2"/>
        <end position="316"/>
    </location>
</feature>
<proteinExistence type="inferred from homology"/>
<dbReference type="Proteomes" id="UP000663929">
    <property type="component" value="Chromosome"/>
</dbReference>
<accession>A0A8A4TKY9</accession>
<evidence type="ECO:0000259" key="3">
    <source>
        <dbReference type="Pfam" id="PF02275"/>
    </source>
</evidence>
<dbReference type="Gene3D" id="3.60.60.10">
    <property type="entry name" value="Penicillin V Acylase, Chain A"/>
    <property type="match status" value="1"/>
</dbReference>
<evidence type="ECO:0000256" key="1">
    <source>
        <dbReference type="ARBA" id="ARBA00006625"/>
    </source>
</evidence>
<keyword evidence="2 4" id="KW-0378">Hydrolase</keyword>
<dbReference type="InterPro" id="IPR029055">
    <property type="entry name" value="Ntn_hydrolases_N"/>
</dbReference>
<keyword evidence="5" id="KW-1185">Reference proteome</keyword>
<organism evidence="4 5">
    <name type="scientific">Sulfidibacter corallicola</name>
    <dbReference type="NCBI Taxonomy" id="2818388"/>
    <lineage>
        <taxon>Bacteria</taxon>
        <taxon>Pseudomonadati</taxon>
        <taxon>Acidobacteriota</taxon>
        <taxon>Holophagae</taxon>
        <taxon>Acanthopleuribacterales</taxon>
        <taxon>Acanthopleuribacteraceae</taxon>
        <taxon>Sulfidibacter</taxon>
    </lineage>
</organism>
<dbReference type="RefSeq" id="WP_237379872.1">
    <property type="nucleotide sequence ID" value="NZ_CP071793.1"/>
</dbReference>
<evidence type="ECO:0000256" key="2">
    <source>
        <dbReference type="ARBA" id="ARBA00022801"/>
    </source>
</evidence>
<evidence type="ECO:0000313" key="4">
    <source>
        <dbReference type="EMBL" id="QTD50243.1"/>
    </source>
</evidence>
<sequence>MCTDFVINVGKAGSVNGRSMEFAETLHSKLFFRAPNHAYDQRLSGPEFGFTWKGRYGFVGMNVFDFPICVDGINSMGLATGALWLPGTQYQTITQVSRGLSIDNFTDWVLSSFATCEEVWDALKHGVVQVGFPKLLSSLLPLHFPVHDAKGNSIVIEFLEGRIHIQDNPIGVLTNDPPFAWHLQNLRNFVGISPWDREPMQLGELSLNQTGHGSGLAQLPGDPTPPSRFVRTTMMVKNAFPAEDLDDATNLCFHVLNTVDIPQGTARFRARSGHTISDHTQWAVVKDLARKIYSVRYYHSPQVFSVELDGVRLDEMNGKQFKVPKRPNSIDLTAEVKETKPFDD</sequence>
<dbReference type="GO" id="GO:0016787">
    <property type="term" value="F:hydrolase activity"/>
    <property type="evidence" value="ECO:0007669"/>
    <property type="project" value="UniProtKB-KW"/>
</dbReference>
<dbReference type="PANTHER" id="PTHR35527">
    <property type="entry name" value="CHOLOYLGLYCINE HYDROLASE"/>
    <property type="match status" value="1"/>
</dbReference>
<dbReference type="KEGG" id="scor:J3U87_32055"/>
<evidence type="ECO:0000313" key="5">
    <source>
        <dbReference type="Proteomes" id="UP000663929"/>
    </source>
</evidence>
<dbReference type="AlphaFoldDB" id="A0A8A4TKY9"/>
<comment type="similarity">
    <text evidence="1">Belongs to the peptidase C59 family.</text>
</comment>
<protein>
    <submittedName>
        <fullName evidence="4">Linear amide C-N hydrolase</fullName>
    </submittedName>
</protein>
<dbReference type="Pfam" id="PF02275">
    <property type="entry name" value="CBAH"/>
    <property type="match status" value="1"/>
</dbReference>
<name>A0A8A4TKY9_SULCO</name>
<dbReference type="InterPro" id="IPR052193">
    <property type="entry name" value="Peptidase_C59"/>
</dbReference>
<dbReference type="EMBL" id="CP071793">
    <property type="protein sequence ID" value="QTD50243.1"/>
    <property type="molecule type" value="Genomic_DNA"/>
</dbReference>
<reference evidence="4" key="1">
    <citation type="submission" date="2021-03" db="EMBL/GenBank/DDBJ databases">
        <title>Acanthopleuribacteraceae sp. M133.</title>
        <authorList>
            <person name="Wang G."/>
        </authorList>
    </citation>
    <scope>NUCLEOTIDE SEQUENCE</scope>
    <source>
        <strain evidence="4">M133</strain>
    </source>
</reference>
<gene>
    <name evidence="4" type="ORF">J3U87_32055</name>
</gene>
<dbReference type="SUPFAM" id="SSF56235">
    <property type="entry name" value="N-terminal nucleophile aminohydrolases (Ntn hydrolases)"/>
    <property type="match status" value="1"/>
</dbReference>
<dbReference type="PANTHER" id="PTHR35527:SF2">
    <property type="entry name" value="HYDROLASE"/>
    <property type="match status" value="1"/>
</dbReference>
<dbReference type="InterPro" id="IPR029132">
    <property type="entry name" value="CBAH/NAAA_C"/>
</dbReference>